<dbReference type="AlphaFoldDB" id="A0AAD6GSK9"/>
<dbReference type="Proteomes" id="UP001213799">
    <property type="component" value="Unassembled WGS sequence"/>
</dbReference>
<dbReference type="RefSeq" id="XP_056748670.1">
    <property type="nucleotide sequence ID" value="XM_056903383.1"/>
</dbReference>
<organism evidence="1 2">
    <name type="scientific">Penicillium hordei</name>
    <dbReference type="NCBI Taxonomy" id="40994"/>
    <lineage>
        <taxon>Eukaryota</taxon>
        <taxon>Fungi</taxon>
        <taxon>Dikarya</taxon>
        <taxon>Ascomycota</taxon>
        <taxon>Pezizomycotina</taxon>
        <taxon>Eurotiomycetes</taxon>
        <taxon>Eurotiomycetidae</taxon>
        <taxon>Eurotiales</taxon>
        <taxon>Aspergillaceae</taxon>
        <taxon>Penicillium</taxon>
    </lineage>
</organism>
<dbReference type="GeneID" id="81593625"/>
<sequence length="82" mass="9290">MICRTRNSESPRRLSGRPGKIRIQGEMSLLIPRGVRGLGWEPPPKKKDFGTVERRSAVRTSTTYWDGLLTRQIQQAGYSDMG</sequence>
<reference evidence="1" key="2">
    <citation type="submission" date="2023-01" db="EMBL/GenBank/DDBJ databases">
        <authorList>
            <person name="Petersen C."/>
        </authorList>
    </citation>
    <scope>NUCLEOTIDE SEQUENCE</scope>
    <source>
        <strain evidence="1">IBT 12815</strain>
    </source>
</reference>
<dbReference type="EMBL" id="JAQJAE010000006">
    <property type="protein sequence ID" value="KAJ5589651.1"/>
    <property type="molecule type" value="Genomic_DNA"/>
</dbReference>
<gene>
    <name evidence="1" type="ORF">N7537_012329</name>
</gene>
<accession>A0AAD6GSK9</accession>
<evidence type="ECO:0000313" key="2">
    <source>
        <dbReference type="Proteomes" id="UP001213799"/>
    </source>
</evidence>
<proteinExistence type="predicted"/>
<reference evidence="1" key="1">
    <citation type="journal article" date="2023" name="IMA Fungus">
        <title>Comparative genomic study of the Penicillium genus elucidates a diverse pangenome and 15 lateral gene transfer events.</title>
        <authorList>
            <person name="Petersen C."/>
            <person name="Sorensen T."/>
            <person name="Nielsen M.R."/>
            <person name="Sondergaard T.E."/>
            <person name="Sorensen J.L."/>
            <person name="Fitzpatrick D.A."/>
            <person name="Frisvad J.C."/>
            <person name="Nielsen K.L."/>
        </authorList>
    </citation>
    <scope>NUCLEOTIDE SEQUENCE</scope>
    <source>
        <strain evidence="1">IBT 12815</strain>
    </source>
</reference>
<evidence type="ECO:0000313" key="1">
    <source>
        <dbReference type="EMBL" id="KAJ5589651.1"/>
    </source>
</evidence>
<name>A0AAD6GSK9_9EURO</name>
<comment type="caution">
    <text evidence="1">The sequence shown here is derived from an EMBL/GenBank/DDBJ whole genome shotgun (WGS) entry which is preliminary data.</text>
</comment>
<keyword evidence="2" id="KW-1185">Reference proteome</keyword>
<protein>
    <submittedName>
        <fullName evidence="1">Uncharacterized protein</fullName>
    </submittedName>
</protein>